<keyword evidence="1" id="KW-0812">Transmembrane</keyword>
<dbReference type="PANTHER" id="PTHR33069:SF3">
    <property type="entry name" value="DYNEIN HEAVY CHAIN TAIL DOMAIN-CONTAINING PROTEIN"/>
    <property type="match status" value="1"/>
</dbReference>
<evidence type="ECO:0000313" key="3">
    <source>
        <dbReference type="Proteomes" id="UP000054564"/>
    </source>
</evidence>
<dbReference type="OrthoDB" id="2513067at2759"/>
<evidence type="ECO:0000313" key="2">
    <source>
        <dbReference type="EMBL" id="KNE89317.1"/>
    </source>
</evidence>
<name>A0A0L0UQE9_9BASI</name>
<gene>
    <name evidence="2" type="ORF">PSTG_17226</name>
</gene>
<proteinExistence type="predicted"/>
<accession>A0A0L0UQE9</accession>
<dbReference type="Proteomes" id="UP000054564">
    <property type="component" value="Unassembled WGS sequence"/>
</dbReference>
<dbReference type="PANTHER" id="PTHR33069">
    <property type="entry name" value="CHROMOSOME 7, WHOLE GENOME SHOTGUN SEQUENCE-RELATED"/>
    <property type="match status" value="1"/>
</dbReference>
<reference evidence="3" key="1">
    <citation type="submission" date="2014-03" db="EMBL/GenBank/DDBJ databases">
        <title>The Genome Sequence of Puccinia striiformis f. sp. tritici PST-78.</title>
        <authorList>
            <consortium name="The Broad Institute Genome Sequencing Platform"/>
            <person name="Cuomo C."/>
            <person name="Hulbert S."/>
            <person name="Chen X."/>
            <person name="Walker B."/>
            <person name="Young S.K."/>
            <person name="Zeng Q."/>
            <person name="Gargeya S."/>
            <person name="Fitzgerald M."/>
            <person name="Haas B."/>
            <person name="Abouelleil A."/>
            <person name="Alvarado L."/>
            <person name="Arachchi H.M."/>
            <person name="Berlin A.M."/>
            <person name="Chapman S.B."/>
            <person name="Goldberg J."/>
            <person name="Griggs A."/>
            <person name="Gujja S."/>
            <person name="Hansen M."/>
            <person name="Howarth C."/>
            <person name="Imamovic A."/>
            <person name="Larimer J."/>
            <person name="McCowan C."/>
            <person name="Montmayeur A."/>
            <person name="Murphy C."/>
            <person name="Neiman D."/>
            <person name="Pearson M."/>
            <person name="Priest M."/>
            <person name="Roberts A."/>
            <person name="Saif S."/>
            <person name="Shea T."/>
            <person name="Sisk P."/>
            <person name="Sykes S."/>
            <person name="Wortman J."/>
            <person name="Nusbaum C."/>
            <person name="Birren B."/>
        </authorList>
    </citation>
    <scope>NUCLEOTIDE SEQUENCE [LARGE SCALE GENOMIC DNA]</scope>
    <source>
        <strain evidence="3">race PST-78</strain>
    </source>
</reference>
<sequence>MMTDSDMDTNTRTVPVLKALEALAGKYGSRLQEAFNSKASEEKTVLTREEMDQRIKLTDELRSSLLPSLEHQLKTLLTALDRPQNDTNEYSSLDIEITLETLSNLDRNIQELFKYIRPGPLDERRFQNAHDHQLKQCKTFRSFIIDVGIHTLVCGVYSLFLAYIEYIKSSKLSSSHPQDTSDPHQTPREKTVECLSLIDQIIGRSGGSDFELLQRTWQNSVITLDRLLEPLASLTNRRPKSRGVLRRTIVKQAGSTVPLIKLLRTLYNKISNTTTKTLSFTLDTELNSDTLYTLNRQPGSILSLCEVHTNYLEETYEENSMTDSSHSMRERINEISRSVDSTVVLLALHMIPLSPKIDHSSLESDFQAWLFEWKRLWHIAKDRLLDALP</sequence>
<protein>
    <submittedName>
        <fullName evidence="2">Uncharacterized protein</fullName>
    </submittedName>
</protein>
<evidence type="ECO:0000256" key="1">
    <source>
        <dbReference type="SAM" id="Phobius"/>
    </source>
</evidence>
<keyword evidence="1" id="KW-0472">Membrane</keyword>
<keyword evidence="3" id="KW-1185">Reference proteome</keyword>
<organism evidence="2 3">
    <name type="scientific">Puccinia striiformis f. sp. tritici PST-78</name>
    <dbReference type="NCBI Taxonomy" id="1165861"/>
    <lineage>
        <taxon>Eukaryota</taxon>
        <taxon>Fungi</taxon>
        <taxon>Dikarya</taxon>
        <taxon>Basidiomycota</taxon>
        <taxon>Pucciniomycotina</taxon>
        <taxon>Pucciniomycetes</taxon>
        <taxon>Pucciniales</taxon>
        <taxon>Pucciniaceae</taxon>
        <taxon>Puccinia</taxon>
    </lineage>
</organism>
<feature type="transmembrane region" description="Helical" evidence="1">
    <location>
        <begin position="143"/>
        <end position="164"/>
    </location>
</feature>
<keyword evidence="1" id="KW-1133">Transmembrane helix</keyword>
<comment type="caution">
    <text evidence="2">The sequence shown here is derived from an EMBL/GenBank/DDBJ whole genome shotgun (WGS) entry which is preliminary data.</text>
</comment>
<dbReference type="EMBL" id="AJIL01000401">
    <property type="protein sequence ID" value="KNE89317.1"/>
    <property type="molecule type" value="Genomic_DNA"/>
</dbReference>
<dbReference type="AlphaFoldDB" id="A0A0L0UQE9"/>